<organism evidence="1">
    <name type="scientific">Brassica napus</name>
    <name type="common">Rape</name>
    <dbReference type="NCBI Taxonomy" id="3708"/>
    <lineage>
        <taxon>Eukaryota</taxon>
        <taxon>Viridiplantae</taxon>
        <taxon>Streptophyta</taxon>
        <taxon>Embryophyta</taxon>
        <taxon>Tracheophyta</taxon>
        <taxon>Spermatophyta</taxon>
        <taxon>Magnoliopsida</taxon>
        <taxon>eudicotyledons</taxon>
        <taxon>Gunneridae</taxon>
        <taxon>Pentapetalae</taxon>
        <taxon>rosids</taxon>
        <taxon>malvids</taxon>
        <taxon>Brassicales</taxon>
        <taxon>Brassicaceae</taxon>
        <taxon>Brassiceae</taxon>
        <taxon>Brassica</taxon>
    </lineage>
</organism>
<accession>A0A816Q2S8</accession>
<gene>
    <name evidence="1" type="ORF">DARMORV10_C06P04150.1</name>
</gene>
<reference evidence="1" key="1">
    <citation type="submission" date="2021-01" db="EMBL/GenBank/DDBJ databases">
        <authorList>
            <consortium name="Genoscope - CEA"/>
            <person name="William W."/>
        </authorList>
    </citation>
    <scope>NUCLEOTIDE SEQUENCE</scope>
</reference>
<name>A0A816Q2S8_BRANA</name>
<sequence>MIRTDPRISYYPVDIRTYLVISLTRRSPASENDFRNMR</sequence>
<protein>
    <submittedName>
        <fullName evidence="1">(rape) hypothetical protein</fullName>
    </submittedName>
</protein>
<dbReference type="AlphaFoldDB" id="A0A816Q2S8"/>
<proteinExistence type="predicted"/>
<dbReference type="EMBL" id="HG994370">
    <property type="protein sequence ID" value="CAF2054600.1"/>
    <property type="molecule type" value="Genomic_DNA"/>
</dbReference>
<dbReference type="Proteomes" id="UP001295469">
    <property type="component" value="Chromosome C06"/>
</dbReference>
<evidence type="ECO:0000313" key="1">
    <source>
        <dbReference type="EMBL" id="CAF2054600.1"/>
    </source>
</evidence>